<reference evidence="2 3" key="1">
    <citation type="submission" date="2021-01" db="EMBL/GenBank/DDBJ databases">
        <title>Genome public.</title>
        <authorList>
            <person name="Liu C."/>
            <person name="Sun Q."/>
        </authorList>
    </citation>
    <scope>NUCLEOTIDE SEQUENCE [LARGE SCALE GENOMIC DNA]</scope>
    <source>
        <strain evidence="2 3">YIM B02515</strain>
    </source>
</reference>
<evidence type="ECO:0000313" key="2">
    <source>
        <dbReference type="EMBL" id="MBL4936887.1"/>
    </source>
</evidence>
<proteinExistence type="predicted"/>
<keyword evidence="1" id="KW-1133">Transmembrane helix</keyword>
<evidence type="ECO:0000256" key="1">
    <source>
        <dbReference type="SAM" id="Phobius"/>
    </source>
</evidence>
<accession>A0ABS1TBY7</accession>
<name>A0ABS1TBY7_9CLOT</name>
<keyword evidence="1" id="KW-0472">Membrane</keyword>
<protein>
    <submittedName>
        <fullName evidence="2">Uncharacterized protein</fullName>
    </submittedName>
</protein>
<gene>
    <name evidence="2" type="ORF">JK636_14100</name>
</gene>
<evidence type="ECO:0000313" key="3">
    <source>
        <dbReference type="Proteomes" id="UP000632377"/>
    </source>
</evidence>
<organism evidence="2 3">
    <name type="scientific">Clostridium rhizosphaerae</name>
    <dbReference type="NCBI Taxonomy" id="2803861"/>
    <lineage>
        <taxon>Bacteria</taxon>
        <taxon>Bacillati</taxon>
        <taxon>Bacillota</taxon>
        <taxon>Clostridia</taxon>
        <taxon>Eubacteriales</taxon>
        <taxon>Clostridiaceae</taxon>
        <taxon>Clostridium</taxon>
    </lineage>
</organism>
<dbReference type="EMBL" id="JAESWC010000009">
    <property type="protein sequence ID" value="MBL4936887.1"/>
    <property type="molecule type" value="Genomic_DNA"/>
</dbReference>
<dbReference type="Proteomes" id="UP000632377">
    <property type="component" value="Unassembled WGS sequence"/>
</dbReference>
<feature type="transmembrane region" description="Helical" evidence="1">
    <location>
        <begin position="6"/>
        <end position="34"/>
    </location>
</feature>
<dbReference type="RefSeq" id="WP_202749647.1">
    <property type="nucleotide sequence ID" value="NZ_JAESWC010000009.1"/>
</dbReference>
<sequence>MWFDAKTWMIILTVGLFVVIPMIVIIFSLMVAAGRSSRMLEKYMAEETLREIHK</sequence>
<keyword evidence="1" id="KW-0812">Transmembrane</keyword>
<keyword evidence="3" id="KW-1185">Reference proteome</keyword>
<comment type="caution">
    <text evidence="2">The sequence shown here is derived from an EMBL/GenBank/DDBJ whole genome shotgun (WGS) entry which is preliminary data.</text>
</comment>